<feature type="domain" description="SSD" evidence="8">
    <location>
        <begin position="210"/>
        <end position="339"/>
    </location>
</feature>
<feature type="transmembrane region" description="Helical" evidence="7">
    <location>
        <begin position="637"/>
        <end position="662"/>
    </location>
</feature>
<dbReference type="EMBL" id="JAPTMY010000029">
    <property type="protein sequence ID" value="MCZ0858771.1"/>
    <property type="molecule type" value="Genomic_DNA"/>
</dbReference>
<evidence type="ECO:0000256" key="3">
    <source>
        <dbReference type="ARBA" id="ARBA00022692"/>
    </source>
</evidence>
<evidence type="ECO:0000313" key="9">
    <source>
        <dbReference type="EMBL" id="MCZ0858771.1"/>
    </source>
</evidence>
<keyword evidence="4 7" id="KW-1133">Transmembrane helix</keyword>
<dbReference type="InterPro" id="IPR050545">
    <property type="entry name" value="Mycobact_MmpL"/>
</dbReference>
<comment type="caution">
    <text evidence="9">The sequence shown here is derived from an EMBL/GenBank/DDBJ whole genome shotgun (WGS) entry which is preliminary data.</text>
</comment>
<evidence type="ECO:0000256" key="4">
    <source>
        <dbReference type="ARBA" id="ARBA00022989"/>
    </source>
</evidence>
<dbReference type="Gene3D" id="1.20.1640.10">
    <property type="entry name" value="Multidrug efflux transporter AcrB transmembrane domain"/>
    <property type="match status" value="2"/>
</dbReference>
<sequence length="995" mass="100806">MSAYLHSLGRWCARRAPRVLAAWLLLIAILGGAVSAVGMRLTDTFTISGTESMKGLEVLDERLPQAAGTSEQVLFTASDGDIGGHADAVNTFASRAADIDGVAMVSAPFGDAQTGTSSTVSADGAHALVQVQADTSVGSVLTGNTPRAAEVARDLEDLADQAHADDPAVDVQLGGNIGQKVGIGISGTELVGVVIAAVVLLVTFGSVLAAGAPLVAASLGVGTGMLGILLAAAATDINSTTPVLAVMIGLAVGIDYALFIISRAREYLADGVAPAEAAGRAAATAGSAVVFAGTTVVVALCGLSVAGIGFLTTMGVASAAVVAVAVLVALTAVPALIGLIGKRLAPRGSSRRGRQASRADAAAGSVGAGAAAGSGSAAHAVEGAGEAASAGTAKPGTPVKAGPATRWVRAVTRRPWLTIGAVVLLLGITAIPISGLHLALTDNGFAVKGTQQRQTYDAIAEAYGEGYNSPIIVIADIANTTDPVGTVNRLSRDIAGLDGVSAVALATPNQDGTLAFIQIRPERSQADPATMDLVRDIRSRADGYEHDYGISDVMVTGQAAVAIDVAESLNASLLPFGIVVVGLSLILLTVVFRSVAVPLTATLGYLLSLAAGMGAVGAVFGWGWAADLLQVSKVGAVISFLPVIVMGVLFGLAMDYEVFLVSRMREEWIRRRPAGGPAGSADTPTDPAMRRRAAVEAVEAGFAGSAKVVGAAAVIMAGVFAAFIHTENVYIKPIAVGLTVGILADAFVVRMTLVPALMAALGERAWWLPPFLERQLPVIDVEGEGLERTLEHEAWTAAHGPAVLRAQDLVLADDEGTALRGLTLALGGGQVALVRAAEPLTRRALAAAIGGRLQPAGGVLAVADHVLPDGTAAIQSVTTAIHAYDDPVPSHVRIVVVDDPGHRRWKRVAELASRGVAVVVTADTATAEERPEVAVDAVIDIDADGAAHVRRAPIRRGRGPAPATAGERPEGPDGPGSPGTSSTSDTSDKTSEAIA</sequence>
<keyword evidence="2" id="KW-1003">Cell membrane</keyword>
<feature type="transmembrane region" description="Helical" evidence="7">
    <location>
        <begin position="573"/>
        <end position="592"/>
    </location>
</feature>
<evidence type="ECO:0000259" key="8">
    <source>
        <dbReference type="PROSITE" id="PS50156"/>
    </source>
</evidence>
<feature type="transmembrane region" description="Helical" evidence="7">
    <location>
        <begin position="604"/>
        <end position="625"/>
    </location>
</feature>
<feature type="compositionally biased region" description="Basic and acidic residues" evidence="6">
    <location>
        <begin position="986"/>
        <end position="995"/>
    </location>
</feature>
<feature type="region of interest" description="Disordered" evidence="6">
    <location>
        <begin position="950"/>
        <end position="995"/>
    </location>
</feature>
<reference evidence="9" key="1">
    <citation type="submission" date="2022-10" db="EMBL/GenBank/DDBJ databases">
        <title>Genome sequence of Actinomyces israelii ATCC 10048.</title>
        <authorList>
            <person name="Watt R.M."/>
            <person name="Tong W.M."/>
        </authorList>
    </citation>
    <scope>NUCLEOTIDE SEQUENCE</scope>
    <source>
        <strain evidence="9">ATCC 10048</strain>
    </source>
</reference>
<name>A0ABT4IAL4_9ACTO</name>
<evidence type="ECO:0000256" key="6">
    <source>
        <dbReference type="SAM" id="MobiDB-lite"/>
    </source>
</evidence>
<organism evidence="9 10">
    <name type="scientific">Actinomyces israelii</name>
    <dbReference type="NCBI Taxonomy" id="1659"/>
    <lineage>
        <taxon>Bacteria</taxon>
        <taxon>Bacillati</taxon>
        <taxon>Actinomycetota</taxon>
        <taxon>Actinomycetes</taxon>
        <taxon>Actinomycetales</taxon>
        <taxon>Actinomycetaceae</taxon>
        <taxon>Actinomyces</taxon>
    </lineage>
</organism>
<keyword evidence="3 7" id="KW-0812">Transmembrane</keyword>
<feature type="transmembrane region" description="Helical" evidence="7">
    <location>
        <begin position="282"/>
        <end position="310"/>
    </location>
</feature>
<proteinExistence type="predicted"/>
<accession>A0ABT4IAL4</accession>
<dbReference type="InterPro" id="IPR004869">
    <property type="entry name" value="MMPL_dom"/>
</dbReference>
<keyword evidence="5 7" id="KW-0472">Membrane</keyword>
<feature type="transmembrane region" description="Helical" evidence="7">
    <location>
        <begin position="241"/>
        <end position="261"/>
    </location>
</feature>
<gene>
    <name evidence="9" type="ORF">OHJ16_12045</name>
</gene>
<dbReference type="PANTHER" id="PTHR33406">
    <property type="entry name" value="MEMBRANE PROTEIN MJ1562-RELATED"/>
    <property type="match status" value="1"/>
</dbReference>
<evidence type="ECO:0000313" key="10">
    <source>
        <dbReference type="Proteomes" id="UP001072034"/>
    </source>
</evidence>
<dbReference type="PROSITE" id="PS50156">
    <property type="entry name" value="SSD"/>
    <property type="match status" value="1"/>
</dbReference>
<evidence type="ECO:0000256" key="7">
    <source>
        <dbReference type="SAM" id="Phobius"/>
    </source>
</evidence>
<dbReference type="PANTHER" id="PTHR33406:SF13">
    <property type="entry name" value="MEMBRANE PROTEIN YDFJ"/>
    <property type="match status" value="1"/>
</dbReference>
<dbReference type="Pfam" id="PF03176">
    <property type="entry name" value="MMPL"/>
    <property type="match status" value="2"/>
</dbReference>
<feature type="transmembrane region" description="Helical" evidence="7">
    <location>
        <begin position="316"/>
        <end position="341"/>
    </location>
</feature>
<evidence type="ECO:0000256" key="5">
    <source>
        <dbReference type="ARBA" id="ARBA00023136"/>
    </source>
</evidence>
<feature type="transmembrane region" description="Helical" evidence="7">
    <location>
        <begin position="700"/>
        <end position="724"/>
    </location>
</feature>
<dbReference type="SUPFAM" id="SSF82866">
    <property type="entry name" value="Multidrug efflux transporter AcrB transmembrane domain"/>
    <property type="match status" value="2"/>
</dbReference>
<evidence type="ECO:0000256" key="1">
    <source>
        <dbReference type="ARBA" id="ARBA00004651"/>
    </source>
</evidence>
<dbReference type="RefSeq" id="WP_268918099.1">
    <property type="nucleotide sequence ID" value="NZ_JAPTMY010000029.1"/>
</dbReference>
<comment type="subcellular location">
    <subcellularLocation>
        <location evidence="1">Cell membrane</location>
        <topology evidence="1">Multi-pass membrane protein</topology>
    </subcellularLocation>
</comment>
<feature type="transmembrane region" description="Helical" evidence="7">
    <location>
        <begin position="416"/>
        <end position="440"/>
    </location>
</feature>
<dbReference type="InterPro" id="IPR000731">
    <property type="entry name" value="SSD"/>
</dbReference>
<evidence type="ECO:0000256" key="2">
    <source>
        <dbReference type="ARBA" id="ARBA00022475"/>
    </source>
</evidence>
<dbReference type="Proteomes" id="UP001072034">
    <property type="component" value="Unassembled WGS sequence"/>
</dbReference>
<feature type="transmembrane region" description="Helical" evidence="7">
    <location>
        <begin position="214"/>
        <end position="235"/>
    </location>
</feature>
<protein>
    <submittedName>
        <fullName evidence="9">MMPL family transporter</fullName>
    </submittedName>
</protein>
<keyword evidence="10" id="KW-1185">Reference proteome</keyword>
<feature type="transmembrane region" description="Helical" evidence="7">
    <location>
        <begin position="190"/>
        <end position="209"/>
    </location>
</feature>